<dbReference type="Pfam" id="PF04230">
    <property type="entry name" value="PS_pyruv_trans"/>
    <property type="match status" value="1"/>
</dbReference>
<comment type="caution">
    <text evidence="2">The sequence shown here is derived from an EMBL/GenBank/DDBJ whole genome shotgun (WGS) entry which is preliminary data.</text>
</comment>
<evidence type="ECO:0000259" key="1">
    <source>
        <dbReference type="Pfam" id="PF04230"/>
    </source>
</evidence>
<sequence length="406" mass="43570">MQRHAQHDTPTVLFGAFDRHNFGDLLFPHVAERMLDGGDLRFAGLATRDLRRYGGHRVDAFARIAADSRGHALNVVHVGGEVLTCNAWEAAVMLSRPGETRDDRAHADTWAQNGPAWAHARFGTASLAPYVLSRHAYPDAPMRRVAFNAVGGVALDAVDAALRDEVLAALAAADDVSVRDAHTHALLSAAGIRARLVPDPAAMTCALFGARIRRHAGERAMREVLRAFPGGYAAVQLSADFGDDATLDLLAHALTRAAESHRLGIVLFRAGAAPWHDDLACYERIAGRMRGASVRLFSSLDLWDIGALIAGSRVYCGSSLHGRIVAMSFARPRVNVRHPGDGARMTKAGAYVATWEAAGVPGVVGVDDVGDAIGDALHADAATLEGKARELADLYREGFAWVRRMF</sequence>
<reference evidence="2 3" key="1">
    <citation type="submission" date="2015-11" db="EMBL/GenBank/DDBJ databases">
        <title>Expanding the genomic diversity of Burkholderia species for the development of highly accurate diagnostics.</title>
        <authorList>
            <person name="Sahl J."/>
            <person name="Keim P."/>
            <person name="Wagner D."/>
        </authorList>
    </citation>
    <scope>NUCLEOTIDE SEQUENCE [LARGE SCALE GENOMIC DNA]</scope>
    <source>
        <strain evidence="2 3">MSMB1960WGS</strain>
    </source>
</reference>
<organism evidence="2">
    <name type="scientific">Burkholderia stagnalis</name>
    <dbReference type="NCBI Taxonomy" id="1503054"/>
    <lineage>
        <taxon>Bacteria</taxon>
        <taxon>Pseudomonadati</taxon>
        <taxon>Pseudomonadota</taxon>
        <taxon>Betaproteobacteria</taxon>
        <taxon>Burkholderiales</taxon>
        <taxon>Burkholderiaceae</taxon>
        <taxon>Burkholderia</taxon>
        <taxon>Burkholderia cepacia complex</taxon>
    </lineage>
</organism>
<dbReference type="RefSeq" id="WP_060148568.1">
    <property type="nucleotide sequence ID" value="NZ_LPGD01000017.1"/>
</dbReference>
<name>A0A108INV7_9BURK</name>
<dbReference type="Proteomes" id="UP000068603">
    <property type="component" value="Unassembled WGS sequence"/>
</dbReference>
<proteinExistence type="predicted"/>
<evidence type="ECO:0000313" key="3">
    <source>
        <dbReference type="Proteomes" id="UP000068603"/>
    </source>
</evidence>
<gene>
    <name evidence="2" type="ORF">WT44_05780</name>
</gene>
<dbReference type="AlphaFoldDB" id="A0A108INV7"/>
<accession>A0A108INV7</accession>
<dbReference type="STRING" id="1503054.WT74_18240"/>
<feature type="domain" description="Polysaccharide pyruvyl transferase" evidence="1">
    <location>
        <begin position="158"/>
        <end position="336"/>
    </location>
</feature>
<protein>
    <submittedName>
        <fullName evidence="2">Chromosome condensation regulator RCC1</fullName>
    </submittedName>
</protein>
<dbReference type="EMBL" id="LPHB01000019">
    <property type="protein sequence ID" value="KWA66569.1"/>
    <property type="molecule type" value="Genomic_DNA"/>
</dbReference>
<dbReference type="InterPro" id="IPR007345">
    <property type="entry name" value="Polysacch_pyruvyl_Trfase"/>
</dbReference>
<evidence type="ECO:0000313" key="2">
    <source>
        <dbReference type="EMBL" id="KWA66569.1"/>
    </source>
</evidence>